<dbReference type="EMBL" id="AOGK01000014">
    <property type="protein sequence ID" value="MDG5976734.1"/>
    <property type="molecule type" value="Genomic_DNA"/>
</dbReference>
<evidence type="ECO:0000313" key="4">
    <source>
        <dbReference type="Proteomes" id="UP001152876"/>
    </source>
</evidence>
<dbReference type="SUPFAM" id="SSF159594">
    <property type="entry name" value="XCC0632-like"/>
    <property type="match status" value="1"/>
</dbReference>
<name>A0A9X4NV42_9BURK</name>
<dbReference type="PROSITE" id="PS51257">
    <property type="entry name" value="PROKAR_LIPOPROTEIN"/>
    <property type="match status" value="1"/>
</dbReference>
<gene>
    <name evidence="3" type="ORF">H010_15809</name>
</gene>
<protein>
    <recommendedName>
        <fullName evidence="2">ABC-type transport auxiliary lipoprotein component domain-containing protein</fullName>
    </recommendedName>
</protein>
<dbReference type="RefSeq" id="WP_068167422.1">
    <property type="nucleotide sequence ID" value="NZ_AOGK01000014.1"/>
</dbReference>
<dbReference type="Gene3D" id="3.40.50.10610">
    <property type="entry name" value="ABC-type transport auxiliary lipoprotein component"/>
    <property type="match status" value="1"/>
</dbReference>
<dbReference type="Proteomes" id="UP001152876">
    <property type="component" value="Unassembled WGS sequence"/>
</dbReference>
<evidence type="ECO:0000256" key="1">
    <source>
        <dbReference type="SAM" id="SignalP"/>
    </source>
</evidence>
<proteinExistence type="predicted"/>
<comment type="caution">
    <text evidence="3">The sequence shown here is derived from an EMBL/GenBank/DDBJ whole genome shotgun (WGS) entry which is preliminary data.</text>
</comment>
<keyword evidence="1" id="KW-0732">Signal</keyword>
<sequence length="210" mass="22173">MKRRIALAGFAGLGVAPWLLTACARPPVATHWYELRSQPPVPVPAARAGDGALWEVASTVGLPGALDRETLVVASGAAGLEPLTGHRWVEPLRDAIPRLLVADLAVLRGPGLVWRAPVPPGVNPARRLRVEIVSLMADAGRHTLRLQARWWLTDSRPGAAAPALGQADIDIPLASASVDALAAAHRLALWQLAVRIAESVPAHAVLRSVP</sequence>
<feature type="signal peptide" evidence="1">
    <location>
        <begin position="1"/>
        <end position="24"/>
    </location>
</feature>
<reference evidence="3" key="1">
    <citation type="submission" date="2013-01" db="EMBL/GenBank/DDBJ databases">
        <title>Genome draft of Hydrogenophaga taeniospiralis 2K1.</title>
        <authorList>
            <person name="Gomila M."/>
            <person name="Lalucat J."/>
        </authorList>
    </citation>
    <scope>NUCLEOTIDE SEQUENCE</scope>
    <source>
        <strain evidence="3">CCUG 15921</strain>
    </source>
</reference>
<dbReference type="InterPro" id="IPR005586">
    <property type="entry name" value="ABC_trans_aux"/>
</dbReference>
<accession>A0A9X4NV42</accession>
<feature type="chain" id="PRO_5040770619" description="ABC-type transport auxiliary lipoprotein component domain-containing protein" evidence="1">
    <location>
        <begin position="25"/>
        <end position="210"/>
    </location>
</feature>
<feature type="domain" description="ABC-type transport auxiliary lipoprotein component" evidence="2">
    <location>
        <begin position="33"/>
        <end position="197"/>
    </location>
</feature>
<dbReference type="AlphaFoldDB" id="A0A9X4NV42"/>
<dbReference type="OrthoDB" id="1494661at2"/>
<evidence type="ECO:0000313" key="3">
    <source>
        <dbReference type="EMBL" id="MDG5976734.1"/>
    </source>
</evidence>
<evidence type="ECO:0000259" key="2">
    <source>
        <dbReference type="Pfam" id="PF03886"/>
    </source>
</evidence>
<organism evidence="3 4">
    <name type="scientific">Hydrogenophaga taeniospiralis CCUG 15921</name>
    <dbReference type="NCBI Taxonomy" id="1281780"/>
    <lineage>
        <taxon>Bacteria</taxon>
        <taxon>Pseudomonadati</taxon>
        <taxon>Pseudomonadota</taxon>
        <taxon>Betaproteobacteria</taxon>
        <taxon>Burkholderiales</taxon>
        <taxon>Comamonadaceae</taxon>
        <taxon>Hydrogenophaga</taxon>
    </lineage>
</organism>
<keyword evidence="4" id="KW-1185">Reference proteome</keyword>
<dbReference type="Pfam" id="PF03886">
    <property type="entry name" value="ABC_trans_aux"/>
    <property type="match status" value="1"/>
</dbReference>